<dbReference type="InterPro" id="IPR038461">
    <property type="entry name" value="Schlafen_AlbA_2_dom_sf"/>
</dbReference>
<protein>
    <recommendedName>
        <fullName evidence="1">Schlafen AlbA-2 domain-containing protein</fullName>
    </recommendedName>
</protein>
<dbReference type="RefSeq" id="WP_099956490.1">
    <property type="nucleotide sequence ID" value="NZ_CP028843.1"/>
</dbReference>
<dbReference type="AlphaFoldDB" id="A0A2R4WT96"/>
<dbReference type="InterPro" id="IPR038475">
    <property type="entry name" value="RecG_C_sf"/>
</dbReference>
<organism evidence="2 3">
    <name type="scientific">Methylobacterium currus</name>
    <dbReference type="NCBI Taxonomy" id="2051553"/>
    <lineage>
        <taxon>Bacteria</taxon>
        <taxon>Pseudomonadati</taxon>
        <taxon>Pseudomonadota</taxon>
        <taxon>Alphaproteobacteria</taxon>
        <taxon>Hyphomicrobiales</taxon>
        <taxon>Methylobacteriaceae</taxon>
        <taxon>Methylobacterium</taxon>
    </lineage>
</organism>
<dbReference type="InterPro" id="IPR007421">
    <property type="entry name" value="Schlafen_AlbA_2_dom"/>
</dbReference>
<evidence type="ECO:0000259" key="1">
    <source>
        <dbReference type="Pfam" id="PF04326"/>
    </source>
</evidence>
<dbReference type="EMBL" id="CP028843">
    <property type="protein sequence ID" value="AWB24770.1"/>
    <property type="molecule type" value="Genomic_DNA"/>
</dbReference>
<dbReference type="OrthoDB" id="9805115at2"/>
<dbReference type="PANTHER" id="PTHR30595">
    <property type="entry name" value="GLPR-RELATED TRANSCRIPTIONAL REPRESSOR"/>
    <property type="match status" value="1"/>
</dbReference>
<dbReference type="KEGG" id="mee:DA075_08545"/>
<gene>
    <name evidence="2" type="ORF">DA075_08545</name>
</gene>
<dbReference type="PANTHER" id="PTHR30595:SF6">
    <property type="entry name" value="SCHLAFEN ALBA-2 DOMAIN-CONTAINING PROTEIN"/>
    <property type="match status" value="1"/>
</dbReference>
<evidence type="ECO:0000313" key="3">
    <source>
        <dbReference type="Proteomes" id="UP000244755"/>
    </source>
</evidence>
<sequence length="483" mass="53754">MQHTRHIAIIDELLNLPAETTWVEFKNGNEDPDRIGKTISALANGARLADRPMGYLVWGVEDANRTIVGTQFEPSTASGKGSQPLEIWLGRMVDPCPALAFHVIPHPQGRVVLLEIPPATHAPVAFERQAYIRIGSSVTRLSDHRDREKALWAKLQTFAWEQGIAIPFITSEEVISTLDYPSYFTLTNQPLPESADVILNKLQDDRLIDKDAGGRWNILNLGAILFSRQINSIDRLSRKAVRVVDYEGRDRTRTRRRWDMPEGYASGFANLLATVNSMLPANEHIGQAFREERRVYPEIAVRELVANALIHQDMTVSGAGPTIEIFADRIEITNPGAPLNEPRRLIDLPPRSRNESLASLTRRMRMCEEGGTGLDKVVASAELYQLPAPDFRAESDNMRVVMFAPRGFGEMTAAERIRAADQHATLCYLSGSRMTNTSLRQRLGIAGQNAAQASRIIKEALALDLIRPADPAMPRAGYIPGWA</sequence>
<proteinExistence type="predicted"/>
<keyword evidence="3" id="KW-1185">Reference proteome</keyword>
<dbReference type="Pfam" id="PF13749">
    <property type="entry name" value="HATPase_c_4"/>
    <property type="match status" value="1"/>
</dbReference>
<accession>A0A2R4WT96</accession>
<name>A0A2R4WT96_9HYPH</name>
<dbReference type="Pfam" id="PF04326">
    <property type="entry name" value="SLFN_AlbA_2"/>
    <property type="match status" value="1"/>
</dbReference>
<reference evidence="2 3" key="1">
    <citation type="submission" date="2018-04" db="EMBL/GenBank/DDBJ databases">
        <title>Methylobacterium sp. PR1016A genome.</title>
        <authorList>
            <person name="Park W."/>
        </authorList>
    </citation>
    <scope>NUCLEOTIDE SEQUENCE [LARGE SCALE GENOMIC DNA]</scope>
    <source>
        <strain evidence="2 3">PR1016A</strain>
    </source>
</reference>
<dbReference type="Gene3D" id="3.30.565.60">
    <property type="match status" value="1"/>
</dbReference>
<feature type="domain" description="Schlafen AlbA-2" evidence="1">
    <location>
        <begin position="19"/>
        <end position="141"/>
    </location>
</feature>
<evidence type="ECO:0000313" key="2">
    <source>
        <dbReference type="EMBL" id="AWB24770.1"/>
    </source>
</evidence>
<dbReference type="Gene3D" id="3.30.950.30">
    <property type="entry name" value="Schlafen, AAA domain"/>
    <property type="match status" value="1"/>
</dbReference>
<dbReference type="Proteomes" id="UP000244755">
    <property type="component" value="Chromosome 1"/>
</dbReference>